<feature type="region of interest" description="Disordered" evidence="16">
    <location>
        <begin position="673"/>
        <end position="696"/>
    </location>
</feature>
<keyword evidence="10" id="KW-0862">Zinc</keyword>
<dbReference type="InterPro" id="IPR036775">
    <property type="entry name" value="DNA_pol_Y-fam_lit_finger_sf"/>
</dbReference>
<dbReference type="GO" id="GO:0003887">
    <property type="term" value="F:DNA-directed DNA polymerase activity"/>
    <property type="evidence" value="ECO:0007669"/>
    <property type="project" value="UniProtKB-KW"/>
</dbReference>
<dbReference type="CDD" id="cd03586">
    <property type="entry name" value="PolY_Pol_IV_kappa"/>
    <property type="match status" value="1"/>
</dbReference>
<feature type="domain" description="UmuC" evidence="17">
    <location>
        <begin position="101"/>
        <end position="336"/>
    </location>
</feature>
<evidence type="ECO:0000256" key="15">
    <source>
        <dbReference type="PROSITE-ProRule" id="PRU01256"/>
    </source>
</evidence>
<keyword evidence="4" id="KW-0808">Transferase</keyword>
<keyword evidence="6" id="KW-0235">DNA replication</keyword>
<dbReference type="InterPro" id="IPR022880">
    <property type="entry name" value="DNApol_IV"/>
</dbReference>
<dbReference type="GO" id="GO:0006281">
    <property type="term" value="P:DNA repair"/>
    <property type="evidence" value="ECO:0007669"/>
    <property type="project" value="UniProtKB-KW"/>
</dbReference>
<dbReference type="EMBL" id="AZBU02000004">
    <property type="protein sequence ID" value="TKR82603.1"/>
    <property type="molecule type" value="Genomic_DNA"/>
</dbReference>
<keyword evidence="11" id="KW-0460">Magnesium</keyword>
<evidence type="ECO:0000256" key="7">
    <source>
        <dbReference type="ARBA" id="ARBA00022723"/>
    </source>
</evidence>
<evidence type="ECO:0000256" key="4">
    <source>
        <dbReference type="ARBA" id="ARBA00022679"/>
    </source>
</evidence>
<protein>
    <recommendedName>
        <fullName evidence="3">DNA polymerase kappa</fullName>
        <ecNumber evidence="2">2.7.7.7</ecNumber>
    </recommendedName>
</protein>
<keyword evidence="9 15" id="KW-0863">Zinc-finger</keyword>
<keyword evidence="20" id="KW-1185">Reference proteome</keyword>
<evidence type="ECO:0000256" key="9">
    <source>
        <dbReference type="ARBA" id="ARBA00022771"/>
    </source>
</evidence>
<dbReference type="GO" id="GO:0006260">
    <property type="term" value="P:DNA replication"/>
    <property type="evidence" value="ECO:0007669"/>
    <property type="project" value="UniProtKB-KW"/>
</dbReference>
<evidence type="ECO:0000313" key="20">
    <source>
        <dbReference type="Proteomes" id="UP000298663"/>
    </source>
</evidence>
<dbReference type="Gene3D" id="1.10.150.810">
    <property type="match status" value="2"/>
</dbReference>
<evidence type="ECO:0000256" key="11">
    <source>
        <dbReference type="ARBA" id="ARBA00022842"/>
    </source>
</evidence>
<accession>A0A4U5NIN3</accession>
<comment type="similarity">
    <text evidence="1">Belongs to the DNA polymerase type-Y family.</text>
</comment>
<dbReference type="InterPro" id="IPR024728">
    <property type="entry name" value="PolY_HhH_motif"/>
</dbReference>
<feature type="domain" description="UBZ4-type" evidence="18">
    <location>
        <begin position="640"/>
        <end position="670"/>
    </location>
</feature>
<sequence length="710" mass="79031">MTSFNDNKAGMSGLDKVCAFLLCSRYSTAHFQEKIQKIISENTSANYEQHSQKQKERIQHKINQNNALLATFTDEQLTQAEMEMDIYAEDLEMFRTADRTKIHVDMDAFYAAVEMLEAPELRDVPMAVGGSDMLSTSNYPARKFGVRAGMPGFIGKKLCPRLKIVPPNFHKYKAKSKEAQSVFLEYDPNLRMGSLDEAYMDFTDYLKQRTEPATRKRIRYKGDCVCVLPLMKNDEEVDASSIVTEVTCEKCKKKRVSVEDSVTFGCEVEDVVSEMRFRVEQKTGLTCSAGIAMNWRLAKIGSDMNKPNGQFCVSKDKNGIINFMKDLPIRKVPGIGGVSEAVLKGLGIEKCGDLYKKRAQIRLLFTENSWSWYLRVALGIDGDFTESNDDASRKSISVERTFSPSSNIGQLLGTVEELCEELITSLPKKEIVGGRCATLKVKFASFDVITRAISVDYVVKTAEQLFTILKVVLTKECDEKKGVRLLGVKLSKLQFTGDPKASESTTQRSLNDFFKKAEICEGFKHDAETVKLEDENDGVQVIENEQGTSKGSFGQCPICGAQLHTDDILAVNRHIDRCLAVCPVVLSGQDAQKDRKRKNSTGERAAGSSKKAPKIPNEAKNKDPDVEVIEEDAGPSAISAGACPICEKALPVGNGRAVNQHIDECLNKPVLKKLQDNEEPRNGAGDQAKPKPTKAEMMTIDYQLRKLFER</sequence>
<dbReference type="Proteomes" id="UP000298663">
    <property type="component" value="Unassembled WGS sequence"/>
</dbReference>
<dbReference type="FunFam" id="3.30.1490.100:FF:000004">
    <property type="entry name" value="DNA polymerase IV"/>
    <property type="match status" value="1"/>
</dbReference>
<evidence type="ECO:0000256" key="12">
    <source>
        <dbReference type="ARBA" id="ARBA00022932"/>
    </source>
</evidence>
<dbReference type="Gene3D" id="3.30.70.270">
    <property type="match status" value="1"/>
</dbReference>
<comment type="catalytic activity">
    <reaction evidence="14">
        <text>DNA(n) + a 2'-deoxyribonucleoside 5'-triphosphate = DNA(n+1) + diphosphate</text>
        <dbReference type="Rhea" id="RHEA:22508"/>
        <dbReference type="Rhea" id="RHEA-COMP:17339"/>
        <dbReference type="Rhea" id="RHEA-COMP:17340"/>
        <dbReference type="ChEBI" id="CHEBI:33019"/>
        <dbReference type="ChEBI" id="CHEBI:61560"/>
        <dbReference type="ChEBI" id="CHEBI:173112"/>
        <dbReference type="EC" id="2.7.7.7"/>
    </reaction>
</comment>
<dbReference type="PROSITE" id="PS50173">
    <property type="entry name" value="UMUC"/>
    <property type="match status" value="1"/>
</dbReference>
<dbReference type="FunFam" id="1.10.150.810:FF:000001">
    <property type="entry name" value="DNA polymerase kappa"/>
    <property type="match status" value="1"/>
</dbReference>
<keyword evidence="8 15" id="KW-0227">DNA damage</keyword>
<dbReference type="Pfam" id="PF00817">
    <property type="entry name" value="IMS"/>
    <property type="match status" value="1"/>
</dbReference>
<dbReference type="GO" id="GO:0008270">
    <property type="term" value="F:zinc ion binding"/>
    <property type="evidence" value="ECO:0007669"/>
    <property type="project" value="UniProtKB-KW"/>
</dbReference>
<dbReference type="InterPro" id="IPR001126">
    <property type="entry name" value="UmuC"/>
</dbReference>
<dbReference type="GO" id="GO:0003684">
    <property type="term" value="F:damaged DNA binding"/>
    <property type="evidence" value="ECO:0007669"/>
    <property type="project" value="InterPro"/>
</dbReference>
<dbReference type="PROSITE" id="PS51908">
    <property type="entry name" value="ZF_UBZ4"/>
    <property type="match status" value="1"/>
</dbReference>
<dbReference type="Pfam" id="PF11799">
    <property type="entry name" value="IMS_C"/>
    <property type="match status" value="1"/>
</dbReference>
<dbReference type="InterPro" id="IPR017961">
    <property type="entry name" value="DNA_pol_Y-fam_little_finger"/>
</dbReference>
<dbReference type="OrthoDB" id="1747274at2759"/>
<dbReference type="PANTHER" id="PTHR11076">
    <property type="entry name" value="DNA REPAIR POLYMERASE UMUC / TRANSFERASE FAMILY MEMBER"/>
    <property type="match status" value="1"/>
</dbReference>
<evidence type="ECO:0000256" key="1">
    <source>
        <dbReference type="ARBA" id="ARBA00010945"/>
    </source>
</evidence>
<evidence type="ECO:0000256" key="10">
    <source>
        <dbReference type="ARBA" id="ARBA00022833"/>
    </source>
</evidence>
<dbReference type="SMART" id="SM00734">
    <property type="entry name" value="ZnF_Rad18"/>
    <property type="match status" value="2"/>
</dbReference>
<reference evidence="19 20" key="2">
    <citation type="journal article" date="2019" name="G3 (Bethesda)">
        <title>Hybrid Assembly of the Genome of the Entomopathogenic Nematode Steinernema carpocapsae Identifies the X-Chromosome.</title>
        <authorList>
            <person name="Serra L."/>
            <person name="Macchietto M."/>
            <person name="Macias-Munoz A."/>
            <person name="McGill C.J."/>
            <person name="Rodriguez I.M."/>
            <person name="Rodriguez B."/>
            <person name="Murad R."/>
            <person name="Mortazavi A."/>
        </authorList>
    </citation>
    <scope>NUCLEOTIDE SEQUENCE [LARGE SCALE GENOMIC DNA]</scope>
    <source>
        <strain evidence="19 20">ALL</strain>
    </source>
</reference>
<dbReference type="AlphaFoldDB" id="A0A4U5NIN3"/>
<evidence type="ECO:0000256" key="8">
    <source>
        <dbReference type="ARBA" id="ARBA00022763"/>
    </source>
</evidence>
<evidence type="ECO:0000256" key="2">
    <source>
        <dbReference type="ARBA" id="ARBA00012417"/>
    </source>
</evidence>
<evidence type="ECO:0000313" key="19">
    <source>
        <dbReference type="EMBL" id="TKR82603.1"/>
    </source>
</evidence>
<evidence type="ECO:0000256" key="16">
    <source>
        <dbReference type="SAM" id="MobiDB-lite"/>
    </source>
</evidence>
<feature type="region of interest" description="Disordered" evidence="16">
    <location>
        <begin position="590"/>
        <end position="624"/>
    </location>
</feature>
<evidence type="ECO:0000256" key="13">
    <source>
        <dbReference type="ARBA" id="ARBA00023204"/>
    </source>
</evidence>
<dbReference type="Gene3D" id="3.30.1490.100">
    <property type="entry name" value="DNA polymerase, Y-family, little finger domain"/>
    <property type="match status" value="1"/>
</dbReference>
<name>A0A4U5NIN3_STECR</name>
<evidence type="ECO:0000259" key="17">
    <source>
        <dbReference type="PROSITE" id="PS50173"/>
    </source>
</evidence>
<dbReference type="InterPro" id="IPR043128">
    <property type="entry name" value="Rev_trsase/Diguanyl_cyclase"/>
</dbReference>
<dbReference type="EC" id="2.7.7.7" evidence="2"/>
<keyword evidence="5" id="KW-0548">Nucleotidyltransferase</keyword>
<dbReference type="GO" id="GO:0005634">
    <property type="term" value="C:nucleus"/>
    <property type="evidence" value="ECO:0007669"/>
    <property type="project" value="TreeGrafter"/>
</dbReference>
<dbReference type="Gene3D" id="3.30.160.60">
    <property type="entry name" value="Classic Zinc Finger"/>
    <property type="match status" value="2"/>
</dbReference>
<keyword evidence="7" id="KW-0479">Metal-binding</keyword>
<dbReference type="STRING" id="34508.A0A4U5NIN3"/>
<comment type="caution">
    <text evidence="19">The sequence shown here is derived from an EMBL/GenBank/DDBJ whole genome shotgun (WGS) entry which is preliminary data.</text>
</comment>
<dbReference type="GO" id="GO:0042276">
    <property type="term" value="P:error-prone translesion synthesis"/>
    <property type="evidence" value="ECO:0007669"/>
    <property type="project" value="TreeGrafter"/>
</dbReference>
<organism evidence="19 20">
    <name type="scientific">Steinernema carpocapsae</name>
    <name type="common">Entomopathogenic nematode</name>
    <dbReference type="NCBI Taxonomy" id="34508"/>
    <lineage>
        <taxon>Eukaryota</taxon>
        <taxon>Metazoa</taxon>
        <taxon>Ecdysozoa</taxon>
        <taxon>Nematoda</taxon>
        <taxon>Chromadorea</taxon>
        <taxon>Rhabditida</taxon>
        <taxon>Tylenchina</taxon>
        <taxon>Panagrolaimomorpha</taxon>
        <taxon>Strongyloidoidea</taxon>
        <taxon>Steinernematidae</taxon>
        <taxon>Steinernema</taxon>
    </lineage>
</organism>
<dbReference type="PANTHER" id="PTHR11076:SF33">
    <property type="entry name" value="DNA POLYMERASE KAPPA"/>
    <property type="match status" value="1"/>
</dbReference>
<dbReference type="InterPro" id="IPR050116">
    <property type="entry name" value="DNA_polymerase-Y"/>
</dbReference>
<keyword evidence="13 15" id="KW-0234">DNA repair</keyword>
<dbReference type="SUPFAM" id="SSF100879">
    <property type="entry name" value="Lesion bypass DNA polymerase (Y-family), little finger domain"/>
    <property type="match status" value="1"/>
</dbReference>
<dbReference type="Pfam" id="PF11798">
    <property type="entry name" value="IMS_HHH"/>
    <property type="match status" value="1"/>
</dbReference>
<proteinExistence type="inferred from homology"/>
<evidence type="ECO:0000256" key="6">
    <source>
        <dbReference type="ARBA" id="ARBA00022705"/>
    </source>
</evidence>
<dbReference type="FunFam" id="3.40.1170.60:FF:000012">
    <property type="entry name" value="Putative DNA-directed polymerase kappa"/>
    <property type="match status" value="1"/>
</dbReference>
<reference evidence="19 20" key="1">
    <citation type="journal article" date="2015" name="Genome Biol.">
        <title>Comparative genomics of Steinernema reveals deeply conserved gene regulatory networks.</title>
        <authorList>
            <person name="Dillman A.R."/>
            <person name="Macchietto M."/>
            <person name="Porter C.F."/>
            <person name="Rogers A."/>
            <person name="Williams B."/>
            <person name="Antoshechkin I."/>
            <person name="Lee M.M."/>
            <person name="Goodwin Z."/>
            <person name="Lu X."/>
            <person name="Lewis E.E."/>
            <person name="Goodrich-Blair H."/>
            <person name="Stock S.P."/>
            <person name="Adams B.J."/>
            <person name="Sternberg P.W."/>
            <person name="Mortazavi A."/>
        </authorList>
    </citation>
    <scope>NUCLEOTIDE SEQUENCE [LARGE SCALE GENOMIC DNA]</scope>
    <source>
        <strain evidence="19 20">ALL</strain>
    </source>
</reference>
<dbReference type="SUPFAM" id="SSF56672">
    <property type="entry name" value="DNA/RNA polymerases"/>
    <property type="match status" value="1"/>
</dbReference>
<evidence type="ECO:0000259" key="18">
    <source>
        <dbReference type="PROSITE" id="PS51908"/>
    </source>
</evidence>
<evidence type="ECO:0000256" key="5">
    <source>
        <dbReference type="ARBA" id="ARBA00022695"/>
    </source>
</evidence>
<dbReference type="InterPro" id="IPR006642">
    <property type="entry name" value="Rad18_UBZ4"/>
</dbReference>
<dbReference type="InterPro" id="IPR043502">
    <property type="entry name" value="DNA/RNA_pol_sf"/>
</dbReference>
<evidence type="ECO:0000256" key="3">
    <source>
        <dbReference type="ARBA" id="ARBA00016178"/>
    </source>
</evidence>
<evidence type="ECO:0000256" key="14">
    <source>
        <dbReference type="ARBA" id="ARBA00049244"/>
    </source>
</evidence>
<dbReference type="Gene3D" id="3.40.1170.60">
    <property type="match status" value="1"/>
</dbReference>
<gene>
    <name evidence="19" type="ORF">L596_016300</name>
</gene>
<keyword evidence="12" id="KW-0239">DNA-directed DNA polymerase</keyword>